<comment type="pathway">
    <text evidence="1">Amino-sugar metabolism; 1,6-anhydro-N-acetylmuramate degradation.</text>
</comment>
<evidence type="ECO:0000313" key="2">
    <source>
        <dbReference type="EMBL" id="BDE06062.1"/>
    </source>
</evidence>
<gene>
    <name evidence="1 2" type="primary">anmK</name>
    <name evidence="2" type="ORF">WPS_13380</name>
</gene>
<dbReference type="KEGG" id="vab:WPS_13380"/>
<dbReference type="InterPro" id="IPR043129">
    <property type="entry name" value="ATPase_NBD"/>
</dbReference>
<dbReference type="GO" id="GO:0006040">
    <property type="term" value="P:amino sugar metabolic process"/>
    <property type="evidence" value="ECO:0007669"/>
    <property type="project" value="InterPro"/>
</dbReference>
<protein>
    <recommendedName>
        <fullName evidence="1">Anhydro-N-acetylmuramic acid kinase</fullName>
        <ecNumber evidence="1">2.7.1.170</ecNumber>
    </recommendedName>
    <alternativeName>
        <fullName evidence="1">AnhMurNAc kinase</fullName>
    </alternativeName>
</protein>
<dbReference type="GO" id="GO:0009254">
    <property type="term" value="P:peptidoglycan turnover"/>
    <property type="evidence" value="ECO:0007669"/>
    <property type="project" value="UniProtKB-UniRule"/>
</dbReference>
<keyword evidence="3" id="KW-1185">Reference proteome</keyword>
<dbReference type="SUPFAM" id="SSF53067">
    <property type="entry name" value="Actin-like ATPase domain"/>
    <property type="match status" value="1"/>
</dbReference>
<keyword evidence="1" id="KW-0808">Transferase</keyword>
<dbReference type="PANTHER" id="PTHR30605:SF0">
    <property type="entry name" value="ANHYDRO-N-ACETYLMURAMIC ACID KINASE"/>
    <property type="match status" value="1"/>
</dbReference>
<dbReference type="EC" id="2.7.1.170" evidence="1"/>
<dbReference type="GO" id="GO:0005524">
    <property type="term" value="F:ATP binding"/>
    <property type="evidence" value="ECO:0007669"/>
    <property type="project" value="UniProtKB-UniRule"/>
</dbReference>
<dbReference type="HAMAP" id="MF_01270">
    <property type="entry name" value="AnhMurNAc_kinase"/>
    <property type="match status" value="1"/>
</dbReference>
<dbReference type="GO" id="GO:0097175">
    <property type="term" value="P:1,6-anhydro-N-acetyl-beta-muramic acid catabolic process"/>
    <property type="evidence" value="ECO:0007669"/>
    <property type="project" value="UniProtKB-UniRule"/>
</dbReference>
<comment type="pathway">
    <text evidence="1">Cell wall biogenesis; peptidoglycan recycling.</text>
</comment>
<keyword evidence="1" id="KW-0119">Carbohydrate metabolism</keyword>
<evidence type="ECO:0000313" key="3">
    <source>
        <dbReference type="Proteomes" id="UP001317532"/>
    </source>
</evidence>
<keyword evidence="1 2" id="KW-0418">Kinase</keyword>
<dbReference type="Proteomes" id="UP001317532">
    <property type="component" value="Chromosome"/>
</dbReference>
<dbReference type="AlphaFoldDB" id="A0AAN1XV92"/>
<comment type="function">
    <text evidence="1">Catalyzes the specific phosphorylation of 1,6-anhydro-N-acetylmuramic acid (anhMurNAc) with the simultaneous cleavage of the 1,6-anhydro ring, generating MurNAc-6-P. Is required for the utilization of anhMurNAc either imported from the medium or derived from its own cell wall murein, and thus plays a role in cell wall recycling.</text>
</comment>
<proteinExistence type="inferred from homology"/>
<dbReference type="InterPro" id="IPR005338">
    <property type="entry name" value="Anhydro_N_Ac-Mur_kinase"/>
</dbReference>
<dbReference type="Gene3D" id="3.30.420.40">
    <property type="match status" value="2"/>
</dbReference>
<reference evidence="2 3" key="1">
    <citation type="journal article" date="2022" name="ISME Commun">
        <title>Vulcanimicrobium alpinus gen. nov. sp. nov., the first cultivated representative of the candidate phylum 'Eremiobacterota', is a metabolically versatile aerobic anoxygenic phototroph.</title>
        <authorList>
            <person name="Yabe S."/>
            <person name="Muto K."/>
            <person name="Abe K."/>
            <person name="Yokota A."/>
            <person name="Staudigel H."/>
            <person name="Tebo B.M."/>
        </authorList>
    </citation>
    <scope>NUCLEOTIDE SEQUENCE [LARGE SCALE GENOMIC DNA]</scope>
    <source>
        <strain evidence="2 3">WC8-2</strain>
    </source>
</reference>
<dbReference type="GO" id="GO:0016301">
    <property type="term" value="F:kinase activity"/>
    <property type="evidence" value="ECO:0007669"/>
    <property type="project" value="UniProtKB-KW"/>
</dbReference>
<comment type="similarity">
    <text evidence="1">Belongs to the anhydro-N-acetylmuramic acid kinase family.</text>
</comment>
<keyword evidence="1" id="KW-0547">Nucleotide-binding</keyword>
<evidence type="ECO:0000256" key="1">
    <source>
        <dbReference type="HAMAP-Rule" id="MF_01270"/>
    </source>
</evidence>
<dbReference type="EMBL" id="AP025523">
    <property type="protein sequence ID" value="BDE06062.1"/>
    <property type="molecule type" value="Genomic_DNA"/>
</dbReference>
<dbReference type="GO" id="GO:0016773">
    <property type="term" value="F:phosphotransferase activity, alcohol group as acceptor"/>
    <property type="evidence" value="ECO:0007669"/>
    <property type="project" value="UniProtKB-UniRule"/>
</dbReference>
<dbReference type="RefSeq" id="WP_317997051.1">
    <property type="nucleotide sequence ID" value="NZ_AP025523.1"/>
</dbReference>
<organism evidence="2 3">
    <name type="scientific">Vulcanimicrobium alpinum</name>
    <dbReference type="NCBI Taxonomy" id="3016050"/>
    <lineage>
        <taxon>Bacteria</taxon>
        <taxon>Bacillati</taxon>
        <taxon>Vulcanimicrobiota</taxon>
        <taxon>Vulcanimicrobiia</taxon>
        <taxon>Vulcanimicrobiales</taxon>
        <taxon>Vulcanimicrobiaceae</taxon>
        <taxon>Vulcanimicrobium</taxon>
    </lineage>
</organism>
<keyword evidence="1" id="KW-0067">ATP-binding</keyword>
<comment type="catalytic activity">
    <reaction evidence="1">
        <text>1,6-anhydro-N-acetyl-beta-muramate + ATP + H2O = N-acetyl-D-muramate 6-phosphate + ADP + H(+)</text>
        <dbReference type="Rhea" id="RHEA:24952"/>
        <dbReference type="ChEBI" id="CHEBI:15377"/>
        <dbReference type="ChEBI" id="CHEBI:15378"/>
        <dbReference type="ChEBI" id="CHEBI:30616"/>
        <dbReference type="ChEBI" id="CHEBI:58690"/>
        <dbReference type="ChEBI" id="CHEBI:58722"/>
        <dbReference type="ChEBI" id="CHEBI:456216"/>
        <dbReference type="EC" id="2.7.1.170"/>
    </reaction>
</comment>
<dbReference type="PANTHER" id="PTHR30605">
    <property type="entry name" value="ANHYDRO-N-ACETYLMURAMIC ACID KINASE"/>
    <property type="match status" value="1"/>
</dbReference>
<name>A0AAN1XV92_UNVUL</name>
<sequence length="375" mass="39060">MLIAGVLSGTSLDGIDVAICDVRARGAGVAVECLRFATAAFDEALRARILRAYPPAAVSVIELSALHARVGEAFGDAVRAAAAGLALDAVASHGLTIAHDGAERETLQIGDAFRIRERTGCTVLYDFRSADTAAGGHGAPLVPFVDALLFGAHAPCVALNLGGIANMTVLPQAIAFDTGPANLPIDTYVQMRGDGSRRYDVDGELARNGAVDVALLTRMLDDPYFRRLPPKTAGREEYGAAYVARWREELDALGYADAVATLTALTVRSIADAFWTMAPRVPLLIVSGGGARNPALVGGLRTLLPGVTVALSDAYGVDADAKEAIAFAVLGFTLLRGRPAGMPQVTGARGPRLLGAIAPHDLEALLRRVTEAPSS</sequence>
<feature type="binding site" evidence="1">
    <location>
        <begin position="9"/>
        <end position="16"/>
    </location>
    <ligand>
        <name>ATP</name>
        <dbReference type="ChEBI" id="CHEBI:30616"/>
    </ligand>
</feature>
<dbReference type="Pfam" id="PF03702">
    <property type="entry name" value="AnmK"/>
    <property type="match status" value="1"/>
</dbReference>
<accession>A0AAN1XV92</accession>